<dbReference type="AlphaFoldDB" id="A0A9P6BW88"/>
<dbReference type="EMBL" id="MU151596">
    <property type="protein sequence ID" value="KAF9442611.1"/>
    <property type="molecule type" value="Genomic_DNA"/>
</dbReference>
<keyword evidence="1" id="KW-0472">Membrane</keyword>
<protein>
    <submittedName>
        <fullName evidence="2">Uncharacterized protein</fullName>
    </submittedName>
</protein>
<accession>A0A9P6BW88</accession>
<gene>
    <name evidence="2" type="ORF">P691DRAFT_467140</name>
</gene>
<organism evidence="2 3">
    <name type="scientific">Macrolepiota fuliginosa MF-IS2</name>
    <dbReference type="NCBI Taxonomy" id="1400762"/>
    <lineage>
        <taxon>Eukaryota</taxon>
        <taxon>Fungi</taxon>
        <taxon>Dikarya</taxon>
        <taxon>Basidiomycota</taxon>
        <taxon>Agaricomycotina</taxon>
        <taxon>Agaricomycetes</taxon>
        <taxon>Agaricomycetidae</taxon>
        <taxon>Agaricales</taxon>
        <taxon>Agaricineae</taxon>
        <taxon>Agaricaceae</taxon>
        <taxon>Macrolepiota</taxon>
    </lineage>
</organism>
<reference evidence="2" key="1">
    <citation type="submission" date="2020-11" db="EMBL/GenBank/DDBJ databases">
        <authorList>
            <consortium name="DOE Joint Genome Institute"/>
            <person name="Ahrendt S."/>
            <person name="Riley R."/>
            <person name="Andreopoulos W."/>
            <person name="Labutti K."/>
            <person name="Pangilinan J."/>
            <person name="Ruiz-Duenas F.J."/>
            <person name="Barrasa J.M."/>
            <person name="Sanchez-Garcia M."/>
            <person name="Camarero S."/>
            <person name="Miyauchi S."/>
            <person name="Serrano A."/>
            <person name="Linde D."/>
            <person name="Babiker R."/>
            <person name="Drula E."/>
            <person name="Ayuso-Fernandez I."/>
            <person name="Pacheco R."/>
            <person name="Padilla G."/>
            <person name="Ferreira P."/>
            <person name="Barriuso J."/>
            <person name="Kellner H."/>
            <person name="Castanera R."/>
            <person name="Alfaro M."/>
            <person name="Ramirez L."/>
            <person name="Pisabarro A.G."/>
            <person name="Kuo A."/>
            <person name="Tritt A."/>
            <person name="Lipzen A."/>
            <person name="He G."/>
            <person name="Yan M."/>
            <person name="Ng V."/>
            <person name="Cullen D."/>
            <person name="Martin F."/>
            <person name="Rosso M.-N."/>
            <person name="Henrissat B."/>
            <person name="Hibbett D."/>
            <person name="Martinez A.T."/>
            <person name="Grigoriev I.V."/>
        </authorList>
    </citation>
    <scope>NUCLEOTIDE SEQUENCE</scope>
    <source>
        <strain evidence="2">MF-IS2</strain>
    </source>
</reference>
<evidence type="ECO:0000313" key="2">
    <source>
        <dbReference type="EMBL" id="KAF9442611.1"/>
    </source>
</evidence>
<keyword evidence="3" id="KW-1185">Reference proteome</keyword>
<feature type="transmembrane region" description="Helical" evidence="1">
    <location>
        <begin position="40"/>
        <end position="60"/>
    </location>
</feature>
<keyword evidence="1" id="KW-1133">Transmembrane helix</keyword>
<evidence type="ECO:0000313" key="3">
    <source>
        <dbReference type="Proteomes" id="UP000807342"/>
    </source>
</evidence>
<evidence type="ECO:0000256" key="1">
    <source>
        <dbReference type="SAM" id="Phobius"/>
    </source>
</evidence>
<keyword evidence="1" id="KW-0812">Transmembrane</keyword>
<sequence length="75" mass="8344">MLTHCPPAQGDDKSPGHPERGLCGRKSICDCYCNLRPGRLIVVLNLSLNGVCVYCVWSWFSAVEEVRMAPCFTEL</sequence>
<name>A0A9P6BW88_9AGAR</name>
<comment type="caution">
    <text evidence="2">The sequence shown here is derived from an EMBL/GenBank/DDBJ whole genome shotgun (WGS) entry which is preliminary data.</text>
</comment>
<proteinExistence type="predicted"/>
<dbReference type="Proteomes" id="UP000807342">
    <property type="component" value="Unassembled WGS sequence"/>
</dbReference>